<organism evidence="1 2">
    <name type="scientific">Aureispira anguillae</name>
    <dbReference type="NCBI Taxonomy" id="2864201"/>
    <lineage>
        <taxon>Bacteria</taxon>
        <taxon>Pseudomonadati</taxon>
        <taxon>Bacteroidota</taxon>
        <taxon>Saprospiria</taxon>
        <taxon>Saprospirales</taxon>
        <taxon>Saprospiraceae</taxon>
        <taxon>Aureispira</taxon>
    </lineage>
</organism>
<reference evidence="1" key="1">
    <citation type="submission" date="2022-09" db="EMBL/GenBank/DDBJ databases">
        <title>Aureispira anguillicida sp. nov., isolated from Leptocephalus of Japanese eel Anguilla japonica.</title>
        <authorList>
            <person name="Yuasa K."/>
            <person name="Mekata T."/>
            <person name="Ikunari K."/>
        </authorList>
    </citation>
    <scope>NUCLEOTIDE SEQUENCE</scope>
    <source>
        <strain evidence="1">EL160426</strain>
    </source>
</reference>
<name>A0A915VK69_9BACT</name>
<evidence type="ECO:0000313" key="1">
    <source>
        <dbReference type="EMBL" id="BDS09506.1"/>
    </source>
</evidence>
<evidence type="ECO:0000313" key="2">
    <source>
        <dbReference type="Proteomes" id="UP001060919"/>
    </source>
</evidence>
<gene>
    <name evidence="1" type="ORF">AsAng_0002070</name>
</gene>
<dbReference type="KEGG" id="aup:AsAng_0002070"/>
<protein>
    <submittedName>
        <fullName evidence="1">Uncharacterized protein</fullName>
    </submittedName>
</protein>
<dbReference type="EMBL" id="AP026867">
    <property type="protein sequence ID" value="BDS09506.1"/>
    <property type="molecule type" value="Genomic_DNA"/>
</dbReference>
<accession>A0A915VK69</accession>
<keyword evidence="2" id="KW-1185">Reference proteome</keyword>
<dbReference type="Proteomes" id="UP001060919">
    <property type="component" value="Chromosome"/>
</dbReference>
<dbReference type="AlphaFoldDB" id="A0A915VK69"/>
<proteinExistence type="predicted"/>
<sequence length="63" mass="7500">MSISSVLLPYNRHKIRFLLFQFNKYWLLPPIQNTSNFIALNHKKQCKNRTFAANLQDSSPYNK</sequence>